<dbReference type="Proteomes" id="UP000027265">
    <property type="component" value="Unassembled WGS sequence"/>
</dbReference>
<dbReference type="InterPro" id="IPR039123">
    <property type="entry name" value="PPTC7"/>
</dbReference>
<dbReference type="AlphaFoldDB" id="A0A067Q3X3"/>
<dbReference type="SMART" id="SM00332">
    <property type="entry name" value="PP2Cc"/>
    <property type="match status" value="1"/>
</dbReference>
<dbReference type="FunCoup" id="A0A067Q3X3">
    <property type="interactions" value="237"/>
</dbReference>
<dbReference type="PROSITE" id="PS51746">
    <property type="entry name" value="PPM_2"/>
    <property type="match status" value="1"/>
</dbReference>
<dbReference type="EC" id="3.1.3.16" evidence="1"/>
<dbReference type="EMBL" id="KL197713">
    <property type="protein sequence ID" value="KDQ60840.1"/>
    <property type="molecule type" value="Genomic_DNA"/>
</dbReference>
<dbReference type="HOGENOM" id="CLU_029404_7_1_1"/>
<dbReference type="GO" id="GO:0046872">
    <property type="term" value="F:metal ion binding"/>
    <property type="evidence" value="ECO:0007669"/>
    <property type="project" value="UniProtKB-UniRule"/>
</dbReference>
<evidence type="ECO:0000259" key="2">
    <source>
        <dbReference type="PROSITE" id="PS51746"/>
    </source>
</evidence>
<keyword evidence="1" id="KW-0904">Protein phosphatase</keyword>
<keyword evidence="1" id="KW-0460">Magnesium</keyword>
<organism evidence="3 4">
    <name type="scientific">Jaapia argillacea MUCL 33604</name>
    <dbReference type="NCBI Taxonomy" id="933084"/>
    <lineage>
        <taxon>Eukaryota</taxon>
        <taxon>Fungi</taxon>
        <taxon>Dikarya</taxon>
        <taxon>Basidiomycota</taxon>
        <taxon>Agaricomycotina</taxon>
        <taxon>Agaricomycetes</taxon>
        <taxon>Agaricomycetidae</taxon>
        <taxon>Jaapiales</taxon>
        <taxon>Jaapiaceae</taxon>
        <taxon>Jaapia</taxon>
    </lineage>
</organism>
<comment type="cofactor">
    <cofactor evidence="1">
        <name>Mn(2+)</name>
        <dbReference type="ChEBI" id="CHEBI:29035"/>
    </cofactor>
</comment>
<gene>
    <name evidence="3" type="ORF">JAAARDRAFT_190980</name>
</gene>
<keyword evidence="1" id="KW-0479">Metal-binding</keyword>
<evidence type="ECO:0000313" key="3">
    <source>
        <dbReference type="EMBL" id="KDQ60840.1"/>
    </source>
</evidence>
<protein>
    <recommendedName>
        <fullName evidence="1">Protein phosphatase</fullName>
        <ecNumber evidence="1">3.1.3.16</ecNumber>
    </recommendedName>
</protein>
<keyword evidence="1" id="KW-0464">Manganese</keyword>
<sequence>MTITTSQFSQSLNPFSLSKALSRHKRAALPPRPQLQRRRSISSLPRPYRFHIGISWAGKPENPRSKRVKQSFDSESSIGKWRDAVLQRHHKSSWGIDPGEDFFYVQEMREKSGVSLGVADGVGGWVESGVDPSLYSQALMYHAHRYSKHAWAGEPEIDPTQDYEEREQVEGWEMTPRECLELAHDAVLRERVVEAGSSTACLINLNASSGVLRSANLGDSGYSIIRSSAIVYRQPAQTHFFNCPKQLTKIPSDARVFRGACVDSPSDADVYETRLRDGDIIIAYTDGLSDNVFPSEMVSICSLVARQSQNRPIDELQQMLPGQLEDEQVQTMADRMVEYAKLCMNNKKRVSPFERSAAREGMYFRGGKPDDVTVVLALVRETA</sequence>
<dbReference type="InterPro" id="IPR036457">
    <property type="entry name" value="PPM-type-like_dom_sf"/>
</dbReference>
<dbReference type="SUPFAM" id="SSF81606">
    <property type="entry name" value="PP2C-like"/>
    <property type="match status" value="1"/>
</dbReference>
<dbReference type="SMART" id="SM00331">
    <property type="entry name" value="PP2C_SIG"/>
    <property type="match status" value="1"/>
</dbReference>
<name>A0A067Q3X3_9AGAM</name>
<comment type="catalytic activity">
    <reaction evidence="1">
        <text>O-phospho-L-threonyl-[protein] + H2O = L-threonyl-[protein] + phosphate</text>
        <dbReference type="Rhea" id="RHEA:47004"/>
        <dbReference type="Rhea" id="RHEA-COMP:11060"/>
        <dbReference type="Rhea" id="RHEA-COMP:11605"/>
        <dbReference type="ChEBI" id="CHEBI:15377"/>
        <dbReference type="ChEBI" id="CHEBI:30013"/>
        <dbReference type="ChEBI" id="CHEBI:43474"/>
        <dbReference type="ChEBI" id="CHEBI:61977"/>
        <dbReference type="EC" id="3.1.3.16"/>
    </reaction>
</comment>
<feature type="domain" description="PPM-type phosphatase" evidence="2">
    <location>
        <begin position="85"/>
        <end position="379"/>
    </location>
</feature>
<comment type="catalytic activity">
    <reaction evidence="1">
        <text>O-phospho-L-seryl-[protein] + H2O = L-seryl-[protein] + phosphate</text>
        <dbReference type="Rhea" id="RHEA:20629"/>
        <dbReference type="Rhea" id="RHEA-COMP:9863"/>
        <dbReference type="Rhea" id="RHEA-COMP:11604"/>
        <dbReference type="ChEBI" id="CHEBI:15377"/>
        <dbReference type="ChEBI" id="CHEBI:29999"/>
        <dbReference type="ChEBI" id="CHEBI:43474"/>
        <dbReference type="ChEBI" id="CHEBI:83421"/>
        <dbReference type="EC" id="3.1.3.16"/>
    </reaction>
</comment>
<reference evidence="4" key="1">
    <citation type="journal article" date="2014" name="Proc. Natl. Acad. Sci. U.S.A.">
        <title>Extensive sampling of basidiomycete genomes demonstrates inadequacy of the white-rot/brown-rot paradigm for wood decay fungi.</title>
        <authorList>
            <person name="Riley R."/>
            <person name="Salamov A.A."/>
            <person name="Brown D.W."/>
            <person name="Nagy L.G."/>
            <person name="Floudas D."/>
            <person name="Held B.W."/>
            <person name="Levasseur A."/>
            <person name="Lombard V."/>
            <person name="Morin E."/>
            <person name="Otillar R."/>
            <person name="Lindquist E.A."/>
            <person name="Sun H."/>
            <person name="LaButti K.M."/>
            <person name="Schmutz J."/>
            <person name="Jabbour D."/>
            <person name="Luo H."/>
            <person name="Baker S.E."/>
            <person name="Pisabarro A.G."/>
            <person name="Walton J.D."/>
            <person name="Blanchette R.A."/>
            <person name="Henrissat B."/>
            <person name="Martin F."/>
            <person name="Cullen D."/>
            <person name="Hibbett D.S."/>
            <person name="Grigoriev I.V."/>
        </authorList>
    </citation>
    <scope>NUCLEOTIDE SEQUENCE [LARGE SCALE GENOMIC DNA]</scope>
    <source>
        <strain evidence="4">MUCL 33604</strain>
    </source>
</reference>
<comment type="cofactor">
    <cofactor evidence="1">
        <name>Mg(2+)</name>
        <dbReference type="ChEBI" id="CHEBI:18420"/>
    </cofactor>
</comment>
<dbReference type="PANTHER" id="PTHR12320">
    <property type="entry name" value="PROTEIN PHOSPHATASE 2C"/>
    <property type="match status" value="1"/>
</dbReference>
<evidence type="ECO:0000313" key="4">
    <source>
        <dbReference type="Proteomes" id="UP000027265"/>
    </source>
</evidence>
<keyword evidence="4" id="KW-1185">Reference proteome</keyword>
<keyword evidence="1" id="KW-0378">Hydrolase</keyword>
<dbReference type="PANTHER" id="PTHR12320:SF1">
    <property type="entry name" value="PROTEIN PHOSPHATASE PTC7 HOMOLOG"/>
    <property type="match status" value="1"/>
</dbReference>
<accession>A0A067Q3X3</accession>
<dbReference type="InParanoid" id="A0A067Q3X3"/>
<proteinExistence type="inferred from homology"/>
<dbReference type="Gene3D" id="3.60.40.10">
    <property type="entry name" value="PPM-type phosphatase domain"/>
    <property type="match status" value="1"/>
</dbReference>
<dbReference type="GO" id="GO:0004722">
    <property type="term" value="F:protein serine/threonine phosphatase activity"/>
    <property type="evidence" value="ECO:0007669"/>
    <property type="project" value="UniProtKB-EC"/>
</dbReference>
<evidence type="ECO:0000256" key="1">
    <source>
        <dbReference type="RuleBase" id="RU366020"/>
    </source>
</evidence>
<comment type="similarity">
    <text evidence="1">Belongs to the PP2C family.</text>
</comment>
<dbReference type="OrthoDB" id="60843at2759"/>
<dbReference type="InterPro" id="IPR001932">
    <property type="entry name" value="PPM-type_phosphatase-like_dom"/>
</dbReference>
<dbReference type="STRING" id="933084.A0A067Q3X3"/>